<name>A0ABY8J9V9_9BRAD</name>
<sequence length="45" mass="4790">MISVRSLGGIVLHLLLDMQVVIGRDFDAAPSEARGCSHGVSPNNR</sequence>
<accession>A0ABY8J9V9</accession>
<evidence type="ECO:0008006" key="3">
    <source>
        <dbReference type="Google" id="ProtNLM"/>
    </source>
</evidence>
<dbReference type="RefSeq" id="WP_310885078.1">
    <property type="nucleotide sequence ID" value="NZ_CP121646.1"/>
</dbReference>
<organism evidence="1 2">
    <name type="scientific">Bradyrhizobium brasilense</name>
    <dbReference type="NCBI Taxonomy" id="1419277"/>
    <lineage>
        <taxon>Bacteria</taxon>
        <taxon>Pseudomonadati</taxon>
        <taxon>Pseudomonadota</taxon>
        <taxon>Alphaproteobacteria</taxon>
        <taxon>Hyphomicrobiales</taxon>
        <taxon>Nitrobacteraceae</taxon>
        <taxon>Bradyrhizobium</taxon>
    </lineage>
</organism>
<proteinExistence type="predicted"/>
<keyword evidence="2" id="KW-1185">Reference proteome</keyword>
<evidence type="ECO:0000313" key="2">
    <source>
        <dbReference type="Proteomes" id="UP001221546"/>
    </source>
</evidence>
<dbReference type="EMBL" id="CP121646">
    <property type="protein sequence ID" value="WFU62347.1"/>
    <property type="molecule type" value="Genomic_DNA"/>
</dbReference>
<protein>
    <recommendedName>
        <fullName evidence="3">Transposase</fullName>
    </recommendedName>
</protein>
<gene>
    <name evidence="1" type="ORF">QA636_33355</name>
</gene>
<evidence type="ECO:0000313" key="1">
    <source>
        <dbReference type="EMBL" id="WFU62347.1"/>
    </source>
</evidence>
<dbReference type="Proteomes" id="UP001221546">
    <property type="component" value="Chromosome"/>
</dbReference>
<reference evidence="1 2" key="1">
    <citation type="submission" date="2023-04" db="EMBL/GenBank/DDBJ databases">
        <title>Australian commercial rhizobial inoculants.</title>
        <authorList>
            <person name="Kohlmeier M.G."/>
            <person name="O'Hara G.W."/>
            <person name="Colombi E."/>
            <person name="Ramsay J.P."/>
            <person name="Terpolilli J."/>
        </authorList>
    </citation>
    <scope>NUCLEOTIDE SEQUENCE [LARGE SCALE GENOMIC DNA]</scope>
    <source>
        <strain evidence="1 2">CB627</strain>
    </source>
</reference>